<evidence type="ECO:0000313" key="1">
    <source>
        <dbReference type="EMBL" id="AXG66803.1"/>
    </source>
</evidence>
<sequence length="184" mass="19337">MISNKDMVASKALTALMEIFTPTSSSVQCRVGLFNGTMPDLVLPAAIAQNMTIAPATFLAALGIAQTQFLGCQHYSLTVGRRPTVTIGKNADGSRNRKINVNFTAVTTDLIGAANGTPTFFVAMRSSASTTDASTWAAFTGGTSVDDIIIGTCGNEDSDAELKIVGSNIVLGQGYRMTDLNIQY</sequence>
<proteinExistence type="predicted"/>
<organism evidence="1 2">
    <name type="scientific">Dickeya phage vB_DsoM_JA29</name>
    <dbReference type="NCBI Taxonomy" id="2283031"/>
    <lineage>
        <taxon>Viruses</taxon>
        <taxon>Duplodnaviria</taxon>
        <taxon>Heunggongvirae</taxon>
        <taxon>Uroviricota</taxon>
        <taxon>Caudoviricetes</taxon>
        <taxon>Salmondvirus</taxon>
        <taxon>Salmondvirus JA29</taxon>
    </lineage>
</organism>
<keyword evidence="2" id="KW-1185">Reference proteome</keyword>
<dbReference type="Proteomes" id="UP000263326">
    <property type="component" value="Segment"/>
</dbReference>
<dbReference type="EMBL" id="MH460461">
    <property type="protein sequence ID" value="AXG66803.1"/>
    <property type="molecule type" value="Genomic_DNA"/>
</dbReference>
<evidence type="ECO:0000313" key="2">
    <source>
        <dbReference type="Proteomes" id="UP000263326"/>
    </source>
</evidence>
<name>A0A384ZX14_9CAUD</name>
<protein>
    <submittedName>
        <fullName evidence="1">Uncharacterized protein</fullName>
    </submittedName>
</protein>
<gene>
    <name evidence="1" type="ORF">JA29_077</name>
</gene>
<reference evidence="1 2" key="1">
    <citation type="journal article" date="2018" name="Front. Microbiol.">
        <title>Jumbo Bacteriophages Are Represented Within an Increasing Diversity of Environmental Viruses Infecting the Emerging Phytopathogen, Dickeya solani.</title>
        <authorList>
            <person name="Day A.W."/>
            <person name="Ahn J."/>
            <person name="Salmond G.P.C."/>
        </authorList>
    </citation>
    <scope>NUCLEOTIDE SEQUENCE [LARGE SCALE GENOMIC DNA]</scope>
</reference>
<accession>A0A384ZX14</accession>